<evidence type="ECO:0000256" key="2">
    <source>
        <dbReference type="ARBA" id="ARBA00023015"/>
    </source>
</evidence>
<reference evidence="11" key="1">
    <citation type="submission" date="2023-03" db="EMBL/GenBank/DDBJ databases">
        <authorList>
            <person name="Julca I."/>
        </authorList>
    </citation>
    <scope>NUCLEOTIDE SEQUENCE</scope>
</reference>
<dbReference type="InterPro" id="IPR036879">
    <property type="entry name" value="TF_MADSbox_sf"/>
</dbReference>
<keyword evidence="12" id="KW-1185">Reference proteome</keyword>
<dbReference type="InterPro" id="IPR033896">
    <property type="entry name" value="MEF2-like_N"/>
</dbReference>
<organism evidence="11 12">
    <name type="scientific">Oldenlandia corymbosa var. corymbosa</name>
    <dbReference type="NCBI Taxonomy" id="529605"/>
    <lineage>
        <taxon>Eukaryota</taxon>
        <taxon>Viridiplantae</taxon>
        <taxon>Streptophyta</taxon>
        <taxon>Embryophyta</taxon>
        <taxon>Tracheophyta</taxon>
        <taxon>Spermatophyta</taxon>
        <taxon>Magnoliopsida</taxon>
        <taxon>eudicotyledons</taxon>
        <taxon>Gunneridae</taxon>
        <taxon>Pentapetalae</taxon>
        <taxon>asterids</taxon>
        <taxon>lamiids</taxon>
        <taxon>Gentianales</taxon>
        <taxon>Rubiaceae</taxon>
        <taxon>Rubioideae</taxon>
        <taxon>Spermacoceae</taxon>
        <taxon>Hedyotis-Oldenlandia complex</taxon>
        <taxon>Oldenlandia</taxon>
    </lineage>
</organism>
<dbReference type="CDD" id="cd00265">
    <property type="entry name" value="MADS_MEF2_like"/>
    <property type="match status" value="1"/>
</dbReference>
<dbReference type="FunFam" id="3.40.1810.10:FF:000009">
    <property type="entry name" value="agamous-like MADS-box protein AGL11"/>
    <property type="match status" value="1"/>
</dbReference>
<accession>A0AAV1C093</accession>
<feature type="domain" description="K-box" evidence="10">
    <location>
        <begin position="106"/>
        <end position="196"/>
    </location>
</feature>
<dbReference type="GO" id="GO:0000977">
    <property type="term" value="F:RNA polymerase II transcription regulatory region sequence-specific DNA binding"/>
    <property type="evidence" value="ECO:0007669"/>
    <property type="project" value="InterPro"/>
</dbReference>
<dbReference type="PROSITE" id="PS50066">
    <property type="entry name" value="MADS_BOX_2"/>
    <property type="match status" value="1"/>
</dbReference>
<dbReference type="Gene3D" id="3.40.1810.10">
    <property type="entry name" value="Transcription factor, MADS-box"/>
    <property type="match status" value="1"/>
</dbReference>
<dbReference type="GO" id="GO:0046983">
    <property type="term" value="F:protein dimerization activity"/>
    <property type="evidence" value="ECO:0007669"/>
    <property type="project" value="InterPro"/>
</dbReference>
<protein>
    <recommendedName>
        <fullName evidence="8">Floral homeotic protein AGAMOUS</fullName>
    </recommendedName>
</protein>
<keyword evidence="3" id="KW-0238">DNA-binding</keyword>
<dbReference type="SUPFAM" id="SSF55455">
    <property type="entry name" value="SRF-like"/>
    <property type="match status" value="1"/>
</dbReference>
<dbReference type="Proteomes" id="UP001161247">
    <property type="component" value="Chromosome 1"/>
</dbReference>
<sequence length="246" mass="28323">MDACPNQVEFESSSSQLRKSGRGKIEIKRIENTTNRQVTFCKRRNGLLKKAYELSVLCDAEVALIVFSSRGRLYEYANNSVRGTIERYKKASSDSPNSGSVSEANTQFYQQEATKLRRQIREIQNFNRNILGEGVESLSFKDLKGLEGRVEKAIGKLRTRKNELVFAEIEMMQKREIELQNANMYLRAKIAENERAQQHMNLMPGSEYQHPIAASQPYDVRNFLPVNLMEPDQHYSRHDQTALQLV</sequence>
<dbReference type="PANTHER" id="PTHR48019">
    <property type="entry name" value="SERUM RESPONSE FACTOR HOMOLOG"/>
    <property type="match status" value="1"/>
</dbReference>
<comment type="function">
    <text evidence="7">Probable transcription factor involved in regulating genes that determines stamen and carpel development in wild-type flowers.</text>
</comment>
<gene>
    <name evidence="11" type="ORF">OLC1_LOCUS1499</name>
</gene>
<dbReference type="GO" id="GO:0003700">
    <property type="term" value="F:DNA-binding transcription factor activity"/>
    <property type="evidence" value="ECO:0007669"/>
    <property type="project" value="InterPro"/>
</dbReference>
<evidence type="ECO:0000313" key="12">
    <source>
        <dbReference type="Proteomes" id="UP001161247"/>
    </source>
</evidence>
<dbReference type="InterPro" id="IPR050142">
    <property type="entry name" value="MADS-box/MEF2_TF"/>
</dbReference>
<dbReference type="InterPro" id="IPR002100">
    <property type="entry name" value="TF_MADSbox"/>
</dbReference>
<keyword evidence="4" id="KW-0010">Activator</keyword>
<dbReference type="EMBL" id="OX459118">
    <property type="protein sequence ID" value="CAI9089081.1"/>
    <property type="molecule type" value="Genomic_DNA"/>
</dbReference>
<keyword evidence="6" id="KW-0539">Nucleus</keyword>
<dbReference type="GO" id="GO:0005634">
    <property type="term" value="C:nucleus"/>
    <property type="evidence" value="ECO:0007669"/>
    <property type="project" value="UniProtKB-SubCell"/>
</dbReference>
<proteinExistence type="predicted"/>
<dbReference type="GO" id="GO:0045944">
    <property type="term" value="P:positive regulation of transcription by RNA polymerase II"/>
    <property type="evidence" value="ECO:0007669"/>
    <property type="project" value="InterPro"/>
</dbReference>
<keyword evidence="5" id="KW-0804">Transcription</keyword>
<evidence type="ECO:0000256" key="3">
    <source>
        <dbReference type="ARBA" id="ARBA00023125"/>
    </source>
</evidence>
<evidence type="ECO:0000259" key="10">
    <source>
        <dbReference type="PROSITE" id="PS51297"/>
    </source>
</evidence>
<dbReference type="GO" id="GO:0009791">
    <property type="term" value="P:post-embryonic development"/>
    <property type="evidence" value="ECO:0007669"/>
    <property type="project" value="UniProtKB-ARBA"/>
</dbReference>
<evidence type="ECO:0000259" key="9">
    <source>
        <dbReference type="PROSITE" id="PS50066"/>
    </source>
</evidence>
<feature type="domain" description="MADS-box" evidence="9">
    <location>
        <begin position="20"/>
        <end position="80"/>
    </location>
</feature>
<dbReference type="InterPro" id="IPR002487">
    <property type="entry name" value="TF_Kbox"/>
</dbReference>
<comment type="subcellular location">
    <subcellularLocation>
        <location evidence="1">Nucleus</location>
    </subcellularLocation>
</comment>
<dbReference type="AlphaFoldDB" id="A0AAV1C093"/>
<dbReference type="PROSITE" id="PS00350">
    <property type="entry name" value="MADS_BOX_1"/>
    <property type="match status" value="1"/>
</dbReference>
<name>A0AAV1C093_OLDCO</name>
<dbReference type="PRINTS" id="PR00404">
    <property type="entry name" value="MADSDOMAIN"/>
</dbReference>
<dbReference type="PROSITE" id="PS51297">
    <property type="entry name" value="K_BOX"/>
    <property type="match status" value="1"/>
</dbReference>
<dbReference type="SMART" id="SM00432">
    <property type="entry name" value="MADS"/>
    <property type="match status" value="1"/>
</dbReference>
<evidence type="ECO:0000256" key="4">
    <source>
        <dbReference type="ARBA" id="ARBA00023159"/>
    </source>
</evidence>
<evidence type="ECO:0000256" key="8">
    <source>
        <dbReference type="ARBA" id="ARBA00070139"/>
    </source>
</evidence>
<dbReference type="GO" id="GO:0048608">
    <property type="term" value="P:reproductive structure development"/>
    <property type="evidence" value="ECO:0007669"/>
    <property type="project" value="UniProtKB-ARBA"/>
</dbReference>
<keyword evidence="2" id="KW-0805">Transcription regulation</keyword>
<evidence type="ECO:0000256" key="7">
    <source>
        <dbReference type="ARBA" id="ARBA00053580"/>
    </source>
</evidence>
<dbReference type="Pfam" id="PF00319">
    <property type="entry name" value="SRF-TF"/>
    <property type="match status" value="1"/>
</dbReference>
<evidence type="ECO:0000256" key="5">
    <source>
        <dbReference type="ARBA" id="ARBA00023163"/>
    </source>
</evidence>
<dbReference type="Pfam" id="PF01486">
    <property type="entry name" value="K-box"/>
    <property type="match status" value="1"/>
</dbReference>
<evidence type="ECO:0000313" key="11">
    <source>
        <dbReference type="EMBL" id="CAI9089081.1"/>
    </source>
</evidence>
<evidence type="ECO:0000256" key="6">
    <source>
        <dbReference type="ARBA" id="ARBA00023242"/>
    </source>
</evidence>
<evidence type="ECO:0000256" key="1">
    <source>
        <dbReference type="ARBA" id="ARBA00004123"/>
    </source>
</evidence>